<dbReference type="AlphaFoldDB" id="A0A6J4RTA6"/>
<feature type="region of interest" description="Disordered" evidence="1">
    <location>
        <begin position="1"/>
        <end position="64"/>
    </location>
</feature>
<accession>A0A6J4RTA6</accession>
<dbReference type="GO" id="GO:0016740">
    <property type="term" value="F:transferase activity"/>
    <property type="evidence" value="ECO:0007669"/>
    <property type="project" value="UniProtKB-KW"/>
</dbReference>
<dbReference type="EMBL" id="CADCVT010000068">
    <property type="protein sequence ID" value="CAA9481078.1"/>
    <property type="molecule type" value="Genomic_DNA"/>
</dbReference>
<sequence>ATPARSSLARRRDGAGRRSPSRPAHRPARRRRHAAPLRTPVLRGRQRRLADGSRRANLSQPRRL</sequence>
<feature type="non-terminal residue" evidence="2">
    <location>
        <position position="64"/>
    </location>
</feature>
<reference evidence="2" key="1">
    <citation type="submission" date="2020-02" db="EMBL/GenBank/DDBJ databases">
        <authorList>
            <person name="Meier V. D."/>
        </authorList>
    </citation>
    <scope>NUCLEOTIDE SEQUENCE</scope>
    <source>
        <strain evidence="2">AVDCRST_MAG85</strain>
    </source>
</reference>
<evidence type="ECO:0000256" key="1">
    <source>
        <dbReference type="SAM" id="MobiDB-lite"/>
    </source>
</evidence>
<feature type="non-terminal residue" evidence="2">
    <location>
        <position position="1"/>
    </location>
</feature>
<proteinExistence type="predicted"/>
<name>A0A6J4RTA6_9ACTN</name>
<protein>
    <submittedName>
        <fullName evidence="2">RNA:NAD 2'-phosphotransferase</fullName>
    </submittedName>
</protein>
<keyword evidence="2" id="KW-0808">Transferase</keyword>
<evidence type="ECO:0000313" key="2">
    <source>
        <dbReference type="EMBL" id="CAA9481078.1"/>
    </source>
</evidence>
<gene>
    <name evidence="2" type="ORF">AVDCRST_MAG85-674</name>
</gene>
<feature type="compositionally biased region" description="Basic residues" evidence="1">
    <location>
        <begin position="19"/>
        <end position="35"/>
    </location>
</feature>
<organism evidence="2">
    <name type="scientific">uncultured Solirubrobacteraceae bacterium</name>
    <dbReference type="NCBI Taxonomy" id="1162706"/>
    <lineage>
        <taxon>Bacteria</taxon>
        <taxon>Bacillati</taxon>
        <taxon>Actinomycetota</taxon>
        <taxon>Thermoleophilia</taxon>
        <taxon>Solirubrobacterales</taxon>
        <taxon>Solirubrobacteraceae</taxon>
        <taxon>environmental samples</taxon>
    </lineage>
</organism>